<reference evidence="3" key="1">
    <citation type="journal article" date="2019" name="Int. J. Syst. Evol. Microbiol.">
        <title>The Global Catalogue of Microorganisms (GCM) 10K type strain sequencing project: providing services to taxonomists for standard genome sequencing and annotation.</title>
        <authorList>
            <consortium name="The Broad Institute Genomics Platform"/>
            <consortium name="The Broad Institute Genome Sequencing Center for Infectious Disease"/>
            <person name="Wu L."/>
            <person name="Ma J."/>
        </authorList>
    </citation>
    <scope>NUCLEOTIDE SEQUENCE [LARGE SCALE GENOMIC DNA]</scope>
    <source>
        <strain evidence="3">JCM 9458</strain>
    </source>
</reference>
<organism evidence="2 3">
    <name type="scientific">Cryptosporangium minutisporangium</name>
    <dbReference type="NCBI Taxonomy" id="113569"/>
    <lineage>
        <taxon>Bacteria</taxon>
        <taxon>Bacillati</taxon>
        <taxon>Actinomycetota</taxon>
        <taxon>Actinomycetes</taxon>
        <taxon>Cryptosporangiales</taxon>
        <taxon>Cryptosporangiaceae</taxon>
        <taxon>Cryptosporangium</taxon>
    </lineage>
</organism>
<feature type="domain" description="Luciferase-like" evidence="1">
    <location>
        <begin position="1"/>
        <end position="212"/>
    </location>
</feature>
<dbReference type="Pfam" id="PF00296">
    <property type="entry name" value="Bac_luciferase"/>
    <property type="match status" value="1"/>
</dbReference>
<dbReference type="SUPFAM" id="SSF51679">
    <property type="entry name" value="Bacterial luciferase-like"/>
    <property type="match status" value="1"/>
</dbReference>
<dbReference type="InterPro" id="IPR011251">
    <property type="entry name" value="Luciferase-like_dom"/>
</dbReference>
<dbReference type="Proteomes" id="UP001501676">
    <property type="component" value="Unassembled WGS sequence"/>
</dbReference>
<dbReference type="Gene3D" id="3.20.20.30">
    <property type="entry name" value="Luciferase-like domain"/>
    <property type="match status" value="1"/>
</dbReference>
<protein>
    <submittedName>
        <fullName evidence="2">LLM class flavin-dependent oxidoreductase</fullName>
    </submittedName>
</protein>
<evidence type="ECO:0000313" key="3">
    <source>
        <dbReference type="Proteomes" id="UP001501676"/>
    </source>
</evidence>
<name>A0ABP6TBL7_9ACTN</name>
<dbReference type="EMBL" id="BAAAYN010000067">
    <property type="protein sequence ID" value="GAA3397584.1"/>
    <property type="molecule type" value="Genomic_DNA"/>
</dbReference>
<dbReference type="PANTHER" id="PTHR43244">
    <property type="match status" value="1"/>
</dbReference>
<gene>
    <name evidence="2" type="ORF">GCM10020369_78320</name>
</gene>
<dbReference type="PANTHER" id="PTHR43244:SF2">
    <property type="entry name" value="CONSERVED HYPOTHETICAL ALANINE AND PROLINE-RICH PROTEIN"/>
    <property type="match status" value="1"/>
</dbReference>
<proteinExistence type="predicted"/>
<dbReference type="CDD" id="cd01097">
    <property type="entry name" value="Tetrahydromethanopterin_reductase"/>
    <property type="match status" value="1"/>
</dbReference>
<dbReference type="InterPro" id="IPR036661">
    <property type="entry name" value="Luciferase-like_sf"/>
</dbReference>
<keyword evidence="3" id="KW-1185">Reference proteome</keyword>
<evidence type="ECO:0000259" key="1">
    <source>
        <dbReference type="Pfam" id="PF00296"/>
    </source>
</evidence>
<sequence length="271" mass="29113">MARAADDAGLEELWLWEDCFWESGIAAAAAALASTERLRVGIGLLPVPFRNVALASMEIATLERMFPGRFLPGVGHGVQDWMGQVGARVSSPMTLLREHVNAMRTLLRGEELSVAGRYVTLDKVKLDWPPAQPPGILVGAVGPKTLRLAGETADGTILDGQNTPERVRWACGVIEEGRVAAGRTDPHRVVVFTSAATGPNAAERLRRENEAWGHDPGADLGVAGDVDAFVEGTARYVEAGADALVFTPTADEPDLEGFIRFVANEVRPRVR</sequence>
<comment type="caution">
    <text evidence="2">The sequence shown here is derived from an EMBL/GenBank/DDBJ whole genome shotgun (WGS) entry which is preliminary data.</text>
</comment>
<accession>A0ABP6TBL7</accession>
<dbReference type="InterPro" id="IPR050564">
    <property type="entry name" value="F420-G6PD/mer"/>
</dbReference>
<evidence type="ECO:0000313" key="2">
    <source>
        <dbReference type="EMBL" id="GAA3397584.1"/>
    </source>
</evidence>